<feature type="transmembrane region" description="Helical" evidence="1">
    <location>
        <begin position="136"/>
        <end position="155"/>
    </location>
</feature>
<evidence type="ECO:0000313" key="2">
    <source>
        <dbReference type="EMBL" id="RIA88521.1"/>
    </source>
</evidence>
<reference evidence="2 3" key="1">
    <citation type="submission" date="2018-06" db="EMBL/GenBank/DDBJ databases">
        <title>Comparative genomics reveals the genomic features of Rhizophagus irregularis, R. cerebriforme, R. diaphanum and Gigaspora rosea, and their symbiotic lifestyle signature.</title>
        <authorList>
            <person name="Morin E."/>
            <person name="San Clemente H."/>
            <person name="Chen E.C.H."/>
            <person name="De La Providencia I."/>
            <person name="Hainaut M."/>
            <person name="Kuo A."/>
            <person name="Kohler A."/>
            <person name="Murat C."/>
            <person name="Tang N."/>
            <person name="Roy S."/>
            <person name="Loubradou J."/>
            <person name="Henrissat B."/>
            <person name="Grigoriev I.V."/>
            <person name="Corradi N."/>
            <person name="Roux C."/>
            <person name="Martin F.M."/>
        </authorList>
    </citation>
    <scope>NUCLEOTIDE SEQUENCE [LARGE SCALE GENOMIC DNA]</scope>
    <source>
        <strain evidence="2 3">DAOM 227022</strain>
    </source>
</reference>
<feature type="transmembrane region" description="Helical" evidence="1">
    <location>
        <begin position="52"/>
        <end position="69"/>
    </location>
</feature>
<name>A0A397T048_9GLOM</name>
<proteinExistence type="predicted"/>
<sequence length="178" mass="21060">MKAYKVYKITFTLYLIACIVAEIWFLVTLHKIKDYKEYGVESTDRFTIYTDSFYFLENILLIIITLIYINEKEGLFKYIWWYFITRIGFYGFVVMRLTLPSSYLGEIPFNCNFNHYLPENVKIACKARLLSCTLDFSSYALPFLPFLVNGLNYLFSKSKSIHVVNVAYNNLQKNLFVL</sequence>
<gene>
    <name evidence="2" type="ORF">C1645_826257</name>
</gene>
<keyword evidence="3" id="KW-1185">Reference proteome</keyword>
<keyword evidence="1" id="KW-0812">Transmembrane</keyword>
<feature type="transmembrane region" description="Helical" evidence="1">
    <location>
        <begin position="78"/>
        <end position="99"/>
    </location>
</feature>
<dbReference type="Proteomes" id="UP000265703">
    <property type="component" value="Unassembled WGS sequence"/>
</dbReference>
<dbReference type="AlphaFoldDB" id="A0A397T048"/>
<feature type="transmembrane region" description="Helical" evidence="1">
    <location>
        <begin position="12"/>
        <end position="32"/>
    </location>
</feature>
<dbReference type="OrthoDB" id="2349998at2759"/>
<dbReference type="EMBL" id="QKYT01000260">
    <property type="protein sequence ID" value="RIA88521.1"/>
    <property type="molecule type" value="Genomic_DNA"/>
</dbReference>
<protein>
    <submittedName>
        <fullName evidence="2">Uncharacterized protein</fullName>
    </submittedName>
</protein>
<keyword evidence="1" id="KW-1133">Transmembrane helix</keyword>
<evidence type="ECO:0000256" key="1">
    <source>
        <dbReference type="SAM" id="Phobius"/>
    </source>
</evidence>
<evidence type="ECO:0000313" key="3">
    <source>
        <dbReference type="Proteomes" id="UP000265703"/>
    </source>
</evidence>
<organism evidence="2 3">
    <name type="scientific">Glomus cerebriforme</name>
    <dbReference type="NCBI Taxonomy" id="658196"/>
    <lineage>
        <taxon>Eukaryota</taxon>
        <taxon>Fungi</taxon>
        <taxon>Fungi incertae sedis</taxon>
        <taxon>Mucoromycota</taxon>
        <taxon>Glomeromycotina</taxon>
        <taxon>Glomeromycetes</taxon>
        <taxon>Glomerales</taxon>
        <taxon>Glomeraceae</taxon>
        <taxon>Glomus</taxon>
    </lineage>
</organism>
<keyword evidence="1" id="KW-0472">Membrane</keyword>
<comment type="caution">
    <text evidence="2">The sequence shown here is derived from an EMBL/GenBank/DDBJ whole genome shotgun (WGS) entry which is preliminary data.</text>
</comment>
<accession>A0A397T048</accession>